<keyword evidence="4" id="KW-1185">Reference proteome</keyword>
<proteinExistence type="predicted"/>
<dbReference type="PANTHER" id="PTHR34202">
    <property type="entry name" value="UPF0548 PROTEIN"/>
    <property type="match status" value="1"/>
</dbReference>
<feature type="region of interest" description="Disordered" evidence="1">
    <location>
        <begin position="1"/>
        <end position="38"/>
    </location>
</feature>
<dbReference type="PANTHER" id="PTHR34202:SF1">
    <property type="entry name" value="UPF0548 PROTEIN"/>
    <property type="match status" value="1"/>
</dbReference>
<dbReference type="InterPro" id="IPR018960">
    <property type="entry name" value="DUF1990"/>
</dbReference>
<dbReference type="Pfam" id="PF09348">
    <property type="entry name" value="DUF1990"/>
    <property type="match status" value="1"/>
</dbReference>
<feature type="domain" description="DUF1990" evidence="2">
    <location>
        <begin position="173"/>
        <end position="336"/>
    </location>
</feature>
<organism evidence="3 4">
    <name type="scientific">Naasia lichenicola</name>
    <dbReference type="NCBI Taxonomy" id="2565933"/>
    <lineage>
        <taxon>Bacteria</taxon>
        <taxon>Bacillati</taxon>
        <taxon>Actinomycetota</taxon>
        <taxon>Actinomycetes</taxon>
        <taxon>Micrococcales</taxon>
        <taxon>Microbacteriaceae</taxon>
        <taxon>Naasia</taxon>
    </lineage>
</organism>
<accession>A0A4S4FUD5</accession>
<dbReference type="Proteomes" id="UP000309133">
    <property type="component" value="Unassembled WGS sequence"/>
</dbReference>
<sequence>MARTARRDSPALPAARARPVVDRADALSRPRRGDRPARLRLRRRLHRPRCAGGDRCGRTAARQRGLGQGRALRPCRCSRDARNHRAAARGDDCGQRRALPRPIHARAAARRARRRARRAGRDLVRRQPHLLAARWTHHARLRRRLGAARARRAATRFGARGVRTPYPRRPLSYSPVGATRSADFESSSIPGYRSIARTARVGSGQADWDEARRQVFAWALQTRAGIRLRGPLGAPRIPLQDGDLIQLRFGVGRLAFRFPAVVVWTVDEPHLAGFAYGTLPGHSEAGEEAFLVERRADDSVWVVIRAFSQPSNLFWKLVDPALRIVQRIFTDRYLRALRR</sequence>
<reference evidence="3 4" key="1">
    <citation type="submission" date="2019-04" db="EMBL/GenBank/DDBJ databases">
        <authorList>
            <person name="Jiang L."/>
        </authorList>
    </citation>
    <scope>NUCLEOTIDE SEQUENCE [LARGE SCALE GENOMIC DNA]</scope>
    <source>
        <strain evidence="3 4">YIM 131853</strain>
    </source>
</reference>
<comment type="caution">
    <text evidence="3">The sequence shown here is derived from an EMBL/GenBank/DDBJ whole genome shotgun (WGS) entry which is preliminary data.</text>
</comment>
<dbReference type="EMBL" id="SSSM01000001">
    <property type="protein sequence ID" value="THG33612.1"/>
    <property type="molecule type" value="Genomic_DNA"/>
</dbReference>
<name>A0A4S4FUD5_9MICO</name>
<evidence type="ECO:0000256" key="1">
    <source>
        <dbReference type="SAM" id="MobiDB-lite"/>
    </source>
</evidence>
<protein>
    <submittedName>
        <fullName evidence="3">DUF1990 domain-containing protein</fullName>
    </submittedName>
</protein>
<feature type="compositionally biased region" description="Basic and acidic residues" evidence="1">
    <location>
        <begin position="19"/>
        <end position="37"/>
    </location>
</feature>
<evidence type="ECO:0000313" key="3">
    <source>
        <dbReference type="EMBL" id="THG33612.1"/>
    </source>
</evidence>
<dbReference type="AlphaFoldDB" id="A0A4S4FUD5"/>
<evidence type="ECO:0000313" key="4">
    <source>
        <dbReference type="Proteomes" id="UP000309133"/>
    </source>
</evidence>
<gene>
    <name evidence="3" type="ORF">E6C64_03190</name>
</gene>
<evidence type="ECO:0000259" key="2">
    <source>
        <dbReference type="Pfam" id="PF09348"/>
    </source>
</evidence>